<feature type="transmembrane region" description="Helical" evidence="1">
    <location>
        <begin position="49"/>
        <end position="69"/>
    </location>
</feature>
<accession>A0A2K0XPB1</accession>
<organism evidence="2 3">
    <name type="scientific">Hoylesella timonensis</name>
    <dbReference type="NCBI Taxonomy" id="386414"/>
    <lineage>
        <taxon>Bacteria</taxon>
        <taxon>Pseudomonadati</taxon>
        <taxon>Bacteroidota</taxon>
        <taxon>Bacteroidia</taxon>
        <taxon>Bacteroidales</taxon>
        <taxon>Prevotellaceae</taxon>
        <taxon>Hoylesella</taxon>
    </lineage>
</organism>
<dbReference type="RefSeq" id="WP_103002341.1">
    <property type="nucleotide sequence ID" value="NZ_NBAX01000001.1"/>
</dbReference>
<keyword evidence="1" id="KW-0472">Membrane</keyword>
<evidence type="ECO:0000313" key="2">
    <source>
        <dbReference type="EMBL" id="PNP96387.1"/>
    </source>
</evidence>
<feature type="transmembrane region" description="Helical" evidence="1">
    <location>
        <begin position="20"/>
        <end position="37"/>
    </location>
</feature>
<protein>
    <submittedName>
        <fullName evidence="2">Uncharacterized protein</fullName>
    </submittedName>
</protein>
<reference evidence="2 3" key="1">
    <citation type="submission" date="2017-03" db="EMBL/GenBank/DDBJ databases">
        <authorList>
            <person name="Afonso C.L."/>
            <person name="Miller P.J."/>
            <person name="Scott M.A."/>
            <person name="Spackman E."/>
            <person name="Goraichik I."/>
            <person name="Dimitrov K.M."/>
            <person name="Suarez D.L."/>
            <person name="Swayne D.E."/>
        </authorList>
    </citation>
    <scope>NUCLEOTIDE SEQUENCE [LARGE SCALE GENOMIC DNA]</scope>
    <source>
        <strain evidence="2 3">DNF00076</strain>
    </source>
</reference>
<sequence length="98" mass="10976">MKKIYECYEKFAEWICSFTADRYVHLIVGLLLAYLVGRGDMALFHRETAIAFVVALIAVIVVGIIKEVIDIFLGKNFDFRDALFTSVGGVIGALLIFL</sequence>
<feature type="transmembrane region" description="Helical" evidence="1">
    <location>
        <begin position="81"/>
        <end position="97"/>
    </location>
</feature>
<evidence type="ECO:0000313" key="3">
    <source>
        <dbReference type="Proteomes" id="UP000236634"/>
    </source>
</evidence>
<gene>
    <name evidence="2" type="ORF">BFS16_00445</name>
</gene>
<dbReference type="Proteomes" id="UP000236634">
    <property type="component" value="Unassembled WGS sequence"/>
</dbReference>
<dbReference type="EMBL" id="NBAX01000001">
    <property type="protein sequence ID" value="PNP96387.1"/>
    <property type="molecule type" value="Genomic_DNA"/>
</dbReference>
<proteinExistence type="predicted"/>
<name>A0A2K0XPB1_9BACT</name>
<keyword evidence="1" id="KW-0812">Transmembrane</keyword>
<comment type="caution">
    <text evidence="2">The sequence shown here is derived from an EMBL/GenBank/DDBJ whole genome shotgun (WGS) entry which is preliminary data.</text>
</comment>
<evidence type="ECO:0000256" key="1">
    <source>
        <dbReference type="SAM" id="Phobius"/>
    </source>
</evidence>
<dbReference type="AlphaFoldDB" id="A0A2K0XPB1"/>
<keyword evidence="1" id="KW-1133">Transmembrane helix</keyword>